<dbReference type="NCBIfam" id="TIGR02532">
    <property type="entry name" value="IV_pilin_GFxxxE"/>
    <property type="match status" value="1"/>
</dbReference>
<dbReference type="Proteomes" id="UP000777265">
    <property type="component" value="Unassembled WGS sequence"/>
</dbReference>
<dbReference type="Pfam" id="PF07963">
    <property type="entry name" value="N_methyl"/>
    <property type="match status" value="1"/>
</dbReference>
<reference evidence="2" key="1">
    <citation type="journal article" date="2020" name="Biotechnol. Biofuels">
        <title>New insights from the biogas microbiome by comprehensive genome-resolved metagenomics of nearly 1600 species originating from multiple anaerobic digesters.</title>
        <authorList>
            <person name="Campanaro S."/>
            <person name="Treu L."/>
            <person name="Rodriguez-R L.M."/>
            <person name="Kovalovszki A."/>
            <person name="Ziels R.M."/>
            <person name="Maus I."/>
            <person name="Zhu X."/>
            <person name="Kougias P.G."/>
            <person name="Basile A."/>
            <person name="Luo G."/>
            <person name="Schluter A."/>
            <person name="Konstantinidis K.T."/>
            <person name="Angelidaki I."/>
        </authorList>
    </citation>
    <scope>NUCLEOTIDE SEQUENCE</scope>
    <source>
        <strain evidence="2">AS06rmzACSIP_7</strain>
    </source>
</reference>
<sequence length="131" mass="14207">MITARKKDKGFTLVEVMVALLVLFISMMASLHALGLAVAHNIDNAMMEEAVRIEEETMNELRSTAFSSLNDGTTKANVTKMVGRISQNFAVMTTTQSLSLNGSRAIQVVVSWNRGGMTHHHSATSVISQGI</sequence>
<feature type="transmembrane region" description="Helical" evidence="1">
    <location>
        <begin position="12"/>
        <end position="38"/>
    </location>
</feature>
<organism evidence="2 3">
    <name type="scientific">Syntrophorhabdus aromaticivorans</name>
    <dbReference type="NCBI Taxonomy" id="328301"/>
    <lineage>
        <taxon>Bacteria</taxon>
        <taxon>Pseudomonadati</taxon>
        <taxon>Thermodesulfobacteriota</taxon>
        <taxon>Syntrophorhabdia</taxon>
        <taxon>Syntrophorhabdales</taxon>
        <taxon>Syntrophorhabdaceae</taxon>
        <taxon>Syntrophorhabdus</taxon>
    </lineage>
</organism>
<proteinExistence type="predicted"/>
<gene>
    <name evidence="2" type="ORF">GXY80_12915</name>
</gene>
<protein>
    <submittedName>
        <fullName evidence="2">Prepilin-type N-terminal cleavage/methylation domain-containing protein</fullName>
    </submittedName>
</protein>
<evidence type="ECO:0000256" key="1">
    <source>
        <dbReference type="SAM" id="Phobius"/>
    </source>
</evidence>
<dbReference type="InterPro" id="IPR012902">
    <property type="entry name" value="N_methyl_site"/>
</dbReference>
<evidence type="ECO:0000313" key="3">
    <source>
        <dbReference type="Proteomes" id="UP000777265"/>
    </source>
</evidence>
<keyword evidence="1" id="KW-0812">Transmembrane</keyword>
<accession>A0A971M724</accession>
<comment type="caution">
    <text evidence="2">The sequence shown here is derived from an EMBL/GenBank/DDBJ whole genome shotgun (WGS) entry which is preliminary data.</text>
</comment>
<dbReference type="AlphaFoldDB" id="A0A971M724"/>
<name>A0A971M724_9BACT</name>
<evidence type="ECO:0000313" key="2">
    <source>
        <dbReference type="EMBL" id="NLW36356.1"/>
    </source>
</evidence>
<keyword evidence="1" id="KW-0472">Membrane</keyword>
<keyword evidence="1" id="KW-1133">Transmembrane helix</keyword>
<dbReference type="EMBL" id="JAAYEE010000239">
    <property type="protein sequence ID" value="NLW36356.1"/>
    <property type="molecule type" value="Genomic_DNA"/>
</dbReference>
<dbReference type="PROSITE" id="PS00409">
    <property type="entry name" value="PROKAR_NTER_METHYL"/>
    <property type="match status" value="1"/>
</dbReference>
<reference evidence="2" key="2">
    <citation type="submission" date="2020-01" db="EMBL/GenBank/DDBJ databases">
        <authorList>
            <person name="Campanaro S."/>
        </authorList>
    </citation>
    <scope>NUCLEOTIDE SEQUENCE</scope>
    <source>
        <strain evidence="2">AS06rmzACSIP_7</strain>
    </source>
</reference>